<evidence type="ECO:0000313" key="2">
    <source>
        <dbReference type="Proteomes" id="UP001215503"/>
    </source>
</evidence>
<comment type="caution">
    <text evidence="1">The sequence shown here is derived from an EMBL/GenBank/DDBJ whole genome shotgun (WGS) entry which is preliminary data.</text>
</comment>
<name>A0ABT5YI65_9PROT</name>
<dbReference type="RefSeq" id="WP_275819112.1">
    <property type="nucleotide sequence ID" value="NZ_JARHUD010000001.1"/>
</dbReference>
<proteinExistence type="predicted"/>
<keyword evidence="2" id="KW-1185">Reference proteome</keyword>
<reference evidence="1 2" key="1">
    <citation type="submission" date="2023-03" db="EMBL/GenBank/DDBJ databases">
        <title>Fodinicurvata sp. CAU 1616 isolated from sea sendiment.</title>
        <authorList>
            <person name="Kim W."/>
        </authorList>
    </citation>
    <scope>NUCLEOTIDE SEQUENCE [LARGE SCALE GENOMIC DNA]</scope>
    <source>
        <strain evidence="1 2">CAU 1616</strain>
    </source>
</reference>
<organism evidence="1 2">
    <name type="scientific">Aquibaculum arenosum</name>
    <dbReference type="NCBI Taxonomy" id="3032591"/>
    <lineage>
        <taxon>Bacteria</taxon>
        <taxon>Pseudomonadati</taxon>
        <taxon>Pseudomonadota</taxon>
        <taxon>Alphaproteobacteria</taxon>
        <taxon>Rhodospirillales</taxon>
        <taxon>Rhodovibrionaceae</taxon>
        <taxon>Aquibaculum</taxon>
    </lineage>
</organism>
<protein>
    <submittedName>
        <fullName evidence="1">DUF2889 domain-containing protein</fullName>
    </submittedName>
</protein>
<gene>
    <name evidence="1" type="ORF">P2G67_00890</name>
</gene>
<evidence type="ECO:0000313" key="1">
    <source>
        <dbReference type="EMBL" id="MDF2094526.1"/>
    </source>
</evidence>
<dbReference type="Pfam" id="PF11136">
    <property type="entry name" value="DUF2889"/>
    <property type="match status" value="1"/>
</dbReference>
<dbReference type="Proteomes" id="UP001215503">
    <property type="component" value="Unassembled WGS sequence"/>
</dbReference>
<accession>A0ABT5YI65</accession>
<dbReference type="InterPro" id="IPR021312">
    <property type="entry name" value="DUF2889"/>
</dbReference>
<sequence length="190" mass="21250">MPLSPPSEREALHNRQYDFRGYRRADGLWDIEGRIVDTKTYGFDNEHRGRVEPGTPVHDMQVRLTLDDSFTVRAVEAVTDSSPFAICPGATPNYERLVGMRIAPGWREKLRQEFGSTGGCTHITEMLMAIGTVAFQTIIPIKSRENAPDKARSDKKPRLLNSCHAFAADGPVVARLWPEHWTGGEEKSAS</sequence>
<dbReference type="EMBL" id="JARHUD010000001">
    <property type="protein sequence ID" value="MDF2094526.1"/>
    <property type="molecule type" value="Genomic_DNA"/>
</dbReference>